<gene>
    <name evidence="7" type="primary">LOC102386152</name>
</gene>
<dbReference type="AlphaFoldDB" id="A0A3Q0FUI1"/>
<comment type="similarity">
    <text evidence="1">Belongs to the folate receptor family.</text>
</comment>
<dbReference type="GeneID" id="102386152"/>
<evidence type="ECO:0000256" key="3">
    <source>
        <dbReference type="ARBA" id="ARBA00023157"/>
    </source>
</evidence>
<evidence type="ECO:0000259" key="5">
    <source>
        <dbReference type="Pfam" id="PF03024"/>
    </source>
</evidence>
<dbReference type="PANTHER" id="PTHR10517:SF14">
    <property type="entry name" value="FOLATE RECEPTOR 1-RELATED"/>
    <property type="match status" value="1"/>
</dbReference>
<keyword evidence="3" id="KW-1015">Disulfide bond</keyword>
<keyword evidence="2" id="KW-0732">Signal</keyword>
<dbReference type="Pfam" id="PF03024">
    <property type="entry name" value="Folate_rec"/>
    <property type="match status" value="1"/>
</dbReference>
<feature type="region of interest" description="Disordered" evidence="4">
    <location>
        <begin position="27"/>
        <end position="56"/>
    </location>
</feature>
<keyword evidence="7" id="KW-0675">Receptor</keyword>
<evidence type="ECO:0000313" key="6">
    <source>
        <dbReference type="Proteomes" id="UP000189705"/>
    </source>
</evidence>
<dbReference type="InterPro" id="IPR004269">
    <property type="entry name" value="Folate_rcpt"/>
</dbReference>
<dbReference type="PANTHER" id="PTHR10517">
    <property type="entry name" value="FOLATE RECEPTOR"/>
    <property type="match status" value="1"/>
</dbReference>
<dbReference type="InterPro" id="IPR018143">
    <property type="entry name" value="Folate_rcpt-like"/>
</dbReference>
<dbReference type="RefSeq" id="XP_025050999.1">
    <property type="nucleotide sequence ID" value="XM_025195214.1"/>
</dbReference>
<evidence type="ECO:0000256" key="4">
    <source>
        <dbReference type="SAM" id="MobiDB-lite"/>
    </source>
</evidence>
<dbReference type="Proteomes" id="UP000189705">
    <property type="component" value="Unplaced"/>
</dbReference>
<accession>A0A3Q0FUI1</accession>
<sequence length="348" mass="38933">MFGPHFSRQGISLCVFPGSVPRWPDACTRRPSSSLSPTKVRSKEKSPRHGAGRRGTPLIIIGQGLGRELTFEMGSGLALGSVLPAAPAPPALCLPLGRLHSREMAARWVLLGLLAACVTEAAKKDMLNVCMDAKHHKTKPGPEGELHNQCTPWKDNACCTANTSMEAHKDQSYLYSFNWNHCGGMKDKCKRHFIQDTCFYECSPNLGPWIVQTDTSWRRERIMDVPLCKEDCDQWWNDCQDSFTCKENWHKGWNWTTGSNQCPRGSECRPFKTVFPQPADLCEKLWSRSYKYTTESQGSGRCMQMWFSNTEVNPNVAVAEYYARLAGAPMPGPGAWLFLLAPALLALL</sequence>
<dbReference type="STRING" id="38654.A0A3Q0FUI1"/>
<dbReference type="GO" id="GO:0009897">
    <property type="term" value="C:external side of plasma membrane"/>
    <property type="evidence" value="ECO:0007669"/>
    <property type="project" value="TreeGrafter"/>
</dbReference>
<feature type="compositionally biased region" description="Polar residues" evidence="4">
    <location>
        <begin position="30"/>
        <end position="39"/>
    </location>
</feature>
<keyword evidence="6" id="KW-1185">Reference proteome</keyword>
<dbReference type="InParanoid" id="A0A3Q0FUI1"/>
<dbReference type="GO" id="GO:0038023">
    <property type="term" value="F:signaling receptor activity"/>
    <property type="evidence" value="ECO:0007669"/>
    <property type="project" value="TreeGrafter"/>
</dbReference>
<feature type="domain" description="Folate receptor-like" evidence="5">
    <location>
        <begin position="129"/>
        <end position="304"/>
    </location>
</feature>
<name>A0A3Q0FUI1_ALLSI</name>
<reference evidence="7" key="1">
    <citation type="submission" date="2025-08" db="UniProtKB">
        <authorList>
            <consortium name="RefSeq"/>
        </authorList>
    </citation>
    <scope>IDENTIFICATION</scope>
</reference>
<evidence type="ECO:0000256" key="2">
    <source>
        <dbReference type="ARBA" id="ARBA00022729"/>
    </source>
</evidence>
<proteinExistence type="inferred from homology"/>
<protein>
    <submittedName>
        <fullName evidence="7">Folate receptor gamma isoform X1</fullName>
    </submittedName>
</protein>
<organism evidence="6 7">
    <name type="scientific">Alligator sinensis</name>
    <name type="common">Chinese alligator</name>
    <dbReference type="NCBI Taxonomy" id="38654"/>
    <lineage>
        <taxon>Eukaryota</taxon>
        <taxon>Metazoa</taxon>
        <taxon>Chordata</taxon>
        <taxon>Craniata</taxon>
        <taxon>Vertebrata</taxon>
        <taxon>Euteleostomi</taxon>
        <taxon>Archelosauria</taxon>
        <taxon>Archosauria</taxon>
        <taxon>Crocodylia</taxon>
        <taxon>Alligatoridae</taxon>
        <taxon>Alligatorinae</taxon>
        <taxon>Alligator</taxon>
    </lineage>
</organism>
<evidence type="ECO:0000313" key="7">
    <source>
        <dbReference type="RefSeq" id="XP_025050999.1"/>
    </source>
</evidence>
<evidence type="ECO:0000256" key="1">
    <source>
        <dbReference type="ARBA" id="ARBA00007932"/>
    </source>
</evidence>